<name>A0A7J7MTJ8_9MAGN</name>
<sequence length="125" mass="13834">MGVWGWGEAPILPYVTVEDQVTALAKVGEVCEALRMNRAMTLSVVLGRIDELLARHEFASSVLIFRAGLAFVTEEPLYSRGYGGYIVVLGDPSQKRRLSFVTEEPLYSRGYGGYIVVFGDRSRKG</sequence>
<proteinExistence type="predicted"/>
<dbReference type="PANTHER" id="PTHR48073">
    <property type="entry name" value="O-SUCCINYLBENZOATE SYNTHASE-RELATED"/>
    <property type="match status" value="1"/>
</dbReference>
<dbReference type="Proteomes" id="UP000541444">
    <property type="component" value="Unassembled WGS sequence"/>
</dbReference>
<organism evidence="2 3">
    <name type="scientific">Kingdonia uniflora</name>
    <dbReference type="NCBI Taxonomy" id="39325"/>
    <lineage>
        <taxon>Eukaryota</taxon>
        <taxon>Viridiplantae</taxon>
        <taxon>Streptophyta</taxon>
        <taxon>Embryophyta</taxon>
        <taxon>Tracheophyta</taxon>
        <taxon>Spermatophyta</taxon>
        <taxon>Magnoliopsida</taxon>
        <taxon>Ranunculales</taxon>
        <taxon>Circaeasteraceae</taxon>
        <taxon>Kingdonia</taxon>
    </lineage>
</organism>
<gene>
    <name evidence="2" type="ORF">GIB67_014926</name>
</gene>
<accession>A0A7J7MTJ8</accession>
<dbReference type="PANTHER" id="PTHR48073:SF2">
    <property type="entry name" value="O-SUCCINYLBENZOATE SYNTHASE"/>
    <property type="match status" value="1"/>
</dbReference>
<dbReference type="AlphaFoldDB" id="A0A7J7MTJ8"/>
<dbReference type="EMBL" id="JACGCM010001237">
    <property type="protein sequence ID" value="KAF6158132.1"/>
    <property type="molecule type" value="Genomic_DNA"/>
</dbReference>
<keyword evidence="3" id="KW-1185">Reference proteome</keyword>
<evidence type="ECO:0000256" key="1">
    <source>
        <dbReference type="ARBA" id="ARBA00022723"/>
    </source>
</evidence>
<dbReference type="OrthoDB" id="17395at2759"/>
<comment type="caution">
    <text evidence="2">The sequence shown here is derived from an EMBL/GenBank/DDBJ whole genome shotgun (WGS) entry which is preliminary data.</text>
</comment>
<reference evidence="2 3" key="1">
    <citation type="journal article" date="2020" name="IScience">
        <title>Genome Sequencing of the Endangered Kingdonia uniflora (Circaeasteraceae, Ranunculales) Reveals Potential Mechanisms of Evolutionary Specialization.</title>
        <authorList>
            <person name="Sun Y."/>
            <person name="Deng T."/>
            <person name="Zhang A."/>
            <person name="Moore M.J."/>
            <person name="Landis J.B."/>
            <person name="Lin N."/>
            <person name="Zhang H."/>
            <person name="Zhang X."/>
            <person name="Huang J."/>
            <person name="Zhang X."/>
            <person name="Sun H."/>
            <person name="Wang H."/>
        </authorList>
    </citation>
    <scope>NUCLEOTIDE SEQUENCE [LARGE SCALE GENOMIC DNA]</scope>
    <source>
        <strain evidence="2">TB1705</strain>
        <tissue evidence="2">Leaf</tissue>
    </source>
</reference>
<evidence type="ECO:0000313" key="2">
    <source>
        <dbReference type="EMBL" id="KAF6158132.1"/>
    </source>
</evidence>
<protein>
    <submittedName>
        <fullName evidence="2">Uncharacterized protein</fullName>
    </submittedName>
</protein>
<keyword evidence="1" id="KW-0479">Metal-binding</keyword>
<evidence type="ECO:0000313" key="3">
    <source>
        <dbReference type="Proteomes" id="UP000541444"/>
    </source>
</evidence>
<dbReference type="GO" id="GO:0046872">
    <property type="term" value="F:metal ion binding"/>
    <property type="evidence" value="ECO:0007669"/>
    <property type="project" value="UniProtKB-KW"/>
</dbReference>